<dbReference type="AlphaFoldDB" id="A0A1I1IXZ3"/>
<organism evidence="4 5">
    <name type="scientific">Nocardioides terrae</name>
    <dbReference type="NCBI Taxonomy" id="574651"/>
    <lineage>
        <taxon>Bacteria</taxon>
        <taxon>Bacillati</taxon>
        <taxon>Actinomycetota</taxon>
        <taxon>Actinomycetes</taxon>
        <taxon>Propionibacteriales</taxon>
        <taxon>Nocardioidaceae</taxon>
        <taxon>Nocardioides</taxon>
    </lineage>
</organism>
<keyword evidence="2" id="KW-0012">Acyltransferase</keyword>
<dbReference type="Gene3D" id="3.40.630.30">
    <property type="match status" value="1"/>
</dbReference>
<dbReference type="CDD" id="cd04301">
    <property type="entry name" value="NAT_SF"/>
    <property type="match status" value="1"/>
</dbReference>
<evidence type="ECO:0000256" key="2">
    <source>
        <dbReference type="ARBA" id="ARBA00023315"/>
    </source>
</evidence>
<evidence type="ECO:0000313" key="4">
    <source>
        <dbReference type="EMBL" id="SFC39238.1"/>
    </source>
</evidence>
<dbReference type="Proteomes" id="UP000198832">
    <property type="component" value="Unassembled WGS sequence"/>
</dbReference>
<dbReference type="EMBL" id="FOLB01000006">
    <property type="protein sequence ID" value="SFC39238.1"/>
    <property type="molecule type" value="Genomic_DNA"/>
</dbReference>
<reference evidence="4 5" key="1">
    <citation type="submission" date="2016-10" db="EMBL/GenBank/DDBJ databases">
        <authorList>
            <person name="de Groot N.N."/>
        </authorList>
    </citation>
    <scope>NUCLEOTIDE SEQUENCE [LARGE SCALE GENOMIC DNA]</scope>
    <source>
        <strain evidence="4 5">CGMCC 1.7056</strain>
    </source>
</reference>
<dbReference type="Pfam" id="PF00583">
    <property type="entry name" value="Acetyltransf_1"/>
    <property type="match status" value="1"/>
</dbReference>
<dbReference type="InterPro" id="IPR050832">
    <property type="entry name" value="Bact_Acetyltransf"/>
</dbReference>
<protein>
    <submittedName>
        <fullName evidence="4">Acetyltransferase (GNAT) domain-containing protein</fullName>
    </submittedName>
</protein>
<evidence type="ECO:0000256" key="1">
    <source>
        <dbReference type="ARBA" id="ARBA00022679"/>
    </source>
</evidence>
<keyword evidence="5" id="KW-1185">Reference proteome</keyword>
<accession>A0A1I1IXZ3</accession>
<dbReference type="STRING" id="574651.SAMN04487968_10660"/>
<dbReference type="InterPro" id="IPR016181">
    <property type="entry name" value="Acyl_CoA_acyltransferase"/>
</dbReference>
<name>A0A1I1IXZ3_9ACTN</name>
<keyword evidence="1 4" id="KW-0808">Transferase</keyword>
<dbReference type="PANTHER" id="PTHR43877">
    <property type="entry name" value="AMINOALKYLPHOSPHONATE N-ACETYLTRANSFERASE-RELATED-RELATED"/>
    <property type="match status" value="1"/>
</dbReference>
<dbReference type="OrthoDB" id="5144929at2"/>
<dbReference type="SUPFAM" id="SSF55729">
    <property type="entry name" value="Acyl-CoA N-acyltransferases (Nat)"/>
    <property type="match status" value="1"/>
</dbReference>
<evidence type="ECO:0000313" key="5">
    <source>
        <dbReference type="Proteomes" id="UP000198832"/>
    </source>
</evidence>
<evidence type="ECO:0000259" key="3">
    <source>
        <dbReference type="PROSITE" id="PS51186"/>
    </source>
</evidence>
<dbReference type="GO" id="GO:0016747">
    <property type="term" value="F:acyltransferase activity, transferring groups other than amino-acyl groups"/>
    <property type="evidence" value="ECO:0007669"/>
    <property type="project" value="InterPro"/>
</dbReference>
<proteinExistence type="predicted"/>
<feature type="domain" description="N-acetyltransferase" evidence="3">
    <location>
        <begin position="117"/>
        <end position="263"/>
    </location>
</feature>
<gene>
    <name evidence="4" type="ORF">SAMN04487968_10660</name>
</gene>
<dbReference type="PANTHER" id="PTHR43877:SF2">
    <property type="entry name" value="AMINOALKYLPHOSPHONATE N-ACETYLTRANSFERASE-RELATED"/>
    <property type="match status" value="1"/>
</dbReference>
<sequence length="281" mass="30323">MSWSGLTSDRPVSLVESPLESARFGRSVARLLVSTGTGESDADIAALVGGSNADVVIVRYPALRVPLFARLAATGRVALFADQLDYWRLGVGEGRASEAPAGMEVVPIDALPPSVGRRLVDDLVGEIFEGYGNHYLADPLFDPELALQGYREWAQRTVDVAADGDACLVLRDGDQAVGLATTSGDGEHREIELAGIRPAWQGRGHYAHLLSGVEEWARQQGEEAIVISTQVHNTGVRRAWTRYGFEPVEAFTTVHLVSPRLLPQSSGSSGWAETSLRSRMM</sequence>
<dbReference type="RefSeq" id="WP_091122995.1">
    <property type="nucleotide sequence ID" value="NZ_FOLB01000006.1"/>
</dbReference>
<dbReference type="InterPro" id="IPR000182">
    <property type="entry name" value="GNAT_dom"/>
</dbReference>
<dbReference type="PROSITE" id="PS51186">
    <property type="entry name" value="GNAT"/>
    <property type="match status" value="1"/>
</dbReference>